<evidence type="ECO:0000313" key="9">
    <source>
        <dbReference type="Proteomes" id="UP001500604"/>
    </source>
</evidence>
<keyword evidence="3 5" id="KW-0288">FMN</keyword>
<feature type="binding site" evidence="5">
    <location>
        <position position="122"/>
    </location>
    <ligand>
        <name>substrate</name>
    </ligand>
</feature>
<evidence type="ECO:0000259" key="6">
    <source>
        <dbReference type="Pfam" id="PF01243"/>
    </source>
</evidence>
<comment type="pathway">
    <text evidence="5">Cofactor metabolism; pyridoxal 5'-phosphate salvage; pyridoxal 5'-phosphate from pyridoxine 5'-phosphate: step 1/1.</text>
</comment>
<evidence type="ECO:0000256" key="2">
    <source>
        <dbReference type="ARBA" id="ARBA00022630"/>
    </source>
</evidence>
<evidence type="ECO:0000256" key="3">
    <source>
        <dbReference type="ARBA" id="ARBA00022643"/>
    </source>
</evidence>
<comment type="subunit">
    <text evidence="5">Homodimer.</text>
</comment>
<comment type="catalytic activity">
    <reaction evidence="5">
        <text>pyridoxine 5'-phosphate + O2 = pyridoxal 5'-phosphate + H2O2</text>
        <dbReference type="Rhea" id="RHEA:15149"/>
        <dbReference type="ChEBI" id="CHEBI:15379"/>
        <dbReference type="ChEBI" id="CHEBI:16240"/>
        <dbReference type="ChEBI" id="CHEBI:58589"/>
        <dbReference type="ChEBI" id="CHEBI:597326"/>
        <dbReference type="EC" id="1.4.3.5"/>
    </reaction>
</comment>
<dbReference type="InterPro" id="IPR000659">
    <property type="entry name" value="Pyridox_Oxase"/>
</dbReference>
<evidence type="ECO:0000256" key="1">
    <source>
        <dbReference type="ARBA" id="ARBA00007301"/>
    </source>
</evidence>
<comment type="caution">
    <text evidence="8">The sequence shown here is derived from an EMBL/GenBank/DDBJ whole genome shotgun (WGS) entry which is preliminary data.</text>
</comment>
<dbReference type="InterPro" id="IPR012349">
    <property type="entry name" value="Split_barrel_FMN-bd"/>
</dbReference>
<feature type="binding site" evidence="5">
    <location>
        <position position="194"/>
    </location>
    <ligand>
        <name>FMN</name>
        <dbReference type="ChEBI" id="CHEBI:58210"/>
    </ligand>
</feature>
<accession>A0ABP8UXX1</accession>
<feature type="binding site" evidence="5">
    <location>
        <position position="184"/>
    </location>
    <ligand>
        <name>FMN</name>
        <dbReference type="ChEBI" id="CHEBI:58210"/>
    </ligand>
</feature>
<comment type="cofactor">
    <cofactor evidence="5">
        <name>FMN</name>
        <dbReference type="ChEBI" id="CHEBI:58210"/>
    </cofactor>
    <text evidence="5">Binds 1 FMN per subunit.</text>
</comment>
<dbReference type="HAMAP" id="MF_01629">
    <property type="entry name" value="PdxH"/>
    <property type="match status" value="1"/>
</dbReference>
<sequence length="212" mass="24394">MDISALREEYTRGGLSRDDLNPNPFAQFEFWFHQAQEAEIPEPNAMSIATATAAGAPSLRTVLLKYFDNNGFVFFTNYESNKAKEIEENSHVALLFLWLGLQRQVIIKGQAEKISKGETLKYFMSRPHGSQLGAWCSNQSSVITNRQILELKLDEMKRKFSKGKVPVPSFWGGYRVVPSSIEFWQGRPNRLHDRFQYTLQENSDWQIDRLAP</sequence>
<feature type="binding site" evidence="5">
    <location>
        <position position="126"/>
    </location>
    <ligand>
        <name>substrate</name>
    </ligand>
</feature>
<keyword evidence="9" id="KW-1185">Reference proteome</keyword>
<dbReference type="Proteomes" id="UP001500604">
    <property type="component" value="Unassembled WGS sequence"/>
</dbReference>
<comment type="function">
    <text evidence="5">Catalyzes the oxidation of either pyridoxine 5'-phosphate (PNP) or pyridoxamine 5'-phosphate (PMP) into pyridoxal 5'-phosphate (PLP).</text>
</comment>
<comment type="pathway">
    <text evidence="5">Cofactor metabolism; pyridoxal 5'-phosphate salvage; pyridoxal 5'-phosphate from pyridoxamine 5'-phosphate: step 1/1.</text>
</comment>
<feature type="binding site" evidence="5">
    <location>
        <begin position="75"/>
        <end position="76"/>
    </location>
    <ligand>
        <name>FMN</name>
        <dbReference type="ChEBI" id="CHEBI:58210"/>
    </ligand>
</feature>
<dbReference type="Pfam" id="PF01243">
    <property type="entry name" value="PNPOx_N"/>
    <property type="match status" value="1"/>
</dbReference>
<keyword evidence="2 5" id="KW-0285">Flavoprotein</keyword>
<feature type="binding site" evidence="5">
    <location>
        <position position="65"/>
    </location>
    <ligand>
        <name>substrate</name>
    </ligand>
</feature>
<dbReference type="RefSeq" id="WP_345194495.1">
    <property type="nucleotide sequence ID" value="NZ_BAABFL010000103.1"/>
</dbReference>
<protein>
    <recommendedName>
        <fullName evidence="5">Pyridoxine/pyridoxamine 5'-phosphate oxidase</fullName>
        <ecNumber evidence="5">1.4.3.5</ecNumber>
    </recommendedName>
    <alternativeName>
        <fullName evidence="5">PNP/PMP oxidase</fullName>
        <shortName evidence="5">PNPOx</shortName>
    </alternativeName>
    <alternativeName>
        <fullName evidence="5">Pyridoxal 5'-phosphate synthase</fullName>
    </alternativeName>
</protein>
<feature type="domain" description="Pyridoxine 5'-phosphate oxidase dimerisation C-terminal" evidence="7">
    <location>
        <begin position="171"/>
        <end position="212"/>
    </location>
</feature>
<reference evidence="9" key="1">
    <citation type="journal article" date="2019" name="Int. J. Syst. Evol. Microbiol.">
        <title>The Global Catalogue of Microorganisms (GCM) 10K type strain sequencing project: providing services to taxonomists for standard genome sequencing and annotation.</title>
        <authorList>
            <consortium name="The Broad Institute Genomics Platform"/>
            <consortium name="The Broad Institute Genome Sequencing Center for Infectious Disease"/>
            <person name="Wu L."/>
            <person name="Ma J."/>
        </authorList>
    </citation>
    <scope>NUCLEOTIDE SEQUENCE [LARGE SCALE GENOMIC DNA]</scope>
    <source>
        <strain evidence="9">JCM 17805</strain>
    </source>
</reference>
<name>A0ABP8UXX1_9GAMM</name>
<comment type="caution">
    <text evidence="5">Lacks conserved residue(s) required for the propagation of feature annotation.</text>
</comment>
<feature type="domain" description="Pyridoxamine 5'-phosphate oxidase N-terminal" evidence="6">
    <location>
        <begin position="33"/>
        <end position="157"/>
    </location>
</feature>
<dbReference type="NCBIfam" id="NF004231">
    <property type="entry name" value="PRK05679.1"/>
    <property type="match status" value="1"/>
</dbReference>
<feature type="binding site" evidence="5">
    <location>
        <begin position="190"/>
        <end position="192"/>
    </location>
    <ligand>
        <name>substrate</name>
    </ligand>
</feature>
<dbReference type="Pfam" id="PF10590">
    <property type="entry name" value="PNP_phzG_C"/>
    <property type="match status" value="1"/>
</dbReference>
<evidence type="ECO:0000259" key="7">
    <source>
        <dbReference type="Pfam" id="PF10590"/>
    </source>
</evidence>
<comment type="similarity">
    <text evidence="1 5">Belongs to the pyridoxamine 5'-phosphate oxidase family.</text>
</comment>
<evidence type="ECO:0000256" key="4">
    <source>
        <dbReference type="ARBA" id="ARBA00023002"/>
    </source>
</evidence>
<dbReference type="EMBL" id="BAABFL010000103">
    <property type="protein sequence ID" value="GAA4648778.1"/>
    <property type="molecule type" value="Genomic_DNA"/>
</dbReference>
<keyword evidence="5" id="KW-0664">Pyridoxine biosynthesis</keyword>
<dbReference type="PIRSF" id="PIRSF000190">
    <property type="entry name" value="Pyd_amn-ph_oxd"/>
    <property type="match status" value="1"/>
</dbReference>
<feature type="binding site" evidence="5">
    <location>
        <begin position="60"/>
        <end position="65"/>
    </location>
    <ligand>
        <name>FMN</name>
        <dbReference type="ChEBI" id="CHEBI:58210"/>
    </ligand>
</feature>
<organism evidence="8 9">
    <name type="scientific">Kistimonas scapharcae</name>
    <dbReference type="NCBI Taxonomy" id="1036133"/>
    <lineage>
        <taxon>Bacteria</taxon>
        <taxon>Pseudomonadati</taxon>
        <taxon>Pseudomonadota</taxon>
        <taxon>Gammaproteobacteria</taxon>
        <taxon>Oceanospirillales</taxon>
        <taxon>Endozoicomonadaceae</taxon>
        <taxon>Kistimonas</taxon>
    </lineage>
</organism>
<evidence type="ECO:0000313" key="8">
    <source>
        <dbReference type="EMBL" id="GAA4648778.1"/>
    </source>
</evidence>
<proteinExistence type="inferred from homology"/>
<dbReference type="InterPro" id="IPR019576">
    <property type="entry name" value="Pyridoxamine_oxidase_dimer_C"/>
</dbReference>
<dbReference type="InterPro" id="IPR011576">
    <property type="entry name" value="Pyridox_Oxase_N"/>
</dbReference>
<evidence type="ECO:0000256" key="5">
    <source>
        <dbReference type="HAMAP-Rule" id="MF_01629"/>
    </source>
</evidence>
<feature type="binding site" evidence="5">
    <location>
        <position position="82"/>
    </location>
    <ligand>
        <name>FMN</name>
        <dbReference type="ChEBI" id="CHEBI:58210"/>
    </ligand>
</feature>
<dbReference type="EC" id="1.4.3.5" evidence="5"/>
<dbReference type="PROSITE" id="PS01064">
    <property type="entry name" value="PYRIDOX_OXIDASE"/>
    <property type="match status" value="1"/>
</dbReference>
<dbReference type="InterPro" id="IPR019740">
    <property type="entry name" value="Pyridox_Oxase_CS"/>
</dbReference>
<comment type="catalytic activity">
    <reaction evidence="5">
        <text>pyridoxamine 5'-phosphate + O2 + H2O = pyridoxal 5'-phosphate + H2O2 + NH4(+)</text>
        <dbReference type="Rhea" id="RHEA:15817"/>
        <dbReference type="ChEBI" id="CHEBI:15377"/>
        <dbReference type="ChEBI" id="CHEBI:15379"/>
        <dbReference type="ChEBI" id="CHEBI:16240"/>
        <dbReference type="ChEBI" id="CHEBI:28938"/>
        <dbReference type="ChEBI" id="CHEBI:58451"/>
        <dbReference type="ChEBI" id="CHEBI:597326"/>
        <dbReference type="EC" id="1.4.3.5"/>
    </reaction>
</comment>
<dbReference type="PANTHER" id="PTHR10851:SF0">
    <property type="entry name" value="PYRIDOXINE-5'-PHOSPHATE OXIDASE"/>
    <property type="match status" value="1"/>
</dbReference>
<feature type="binding site" evidence="5">
    <location>
        <position position="130"/>
    </location>
    <ligand>
        <name>substrate</name>
    </ligand>
</feature>
<gene>
    <name evidence="5 8" type="primary">pdxH</name>
    <name evidence="8" type="ORF">GCM10023116_10510</name>
</gene>
<feature type="binding site" evidence="5">
    <location>
        <position position="104"/>
    </location>
    <ligand>
        <name>FMN</name>
        <dbReference type="ChEBI" id="CHEBI:58210"/>
    </ligand>
</feature>
<dbReference type="SUPFAM" id="SSF50475">
    <property type="entry name" value="FMN-binding split barrel"/>
    <property type="match status" value="1"/>
</dbReference>
<dbReference type="NCBIfam" id="TIGR00558">
    <property type="entry name" value="pdxH"/>
    <property type="match status" value="1"/>
</dbReference>
<feature type="binding site" evidence="5">
    <location>
        <begin position="139"/>
        <end position="140"/>
    </location>
    <ligand>
        <name>FMN</name>
        <dbReference type="ChEBI" id="CHEBI:58210"/>
    </ligand>
</feature>
<keyword evidence="4 5" id="KW-0560">Oxidoreductase</keyword>
<dbReference type="PANTHER" id="PTHR10851">
    <property type="entry name" value="PYRIDOXINE-5-PHOSPHATE OXIDASE"/>
    <property type="match status" value="1"/>
</dbReference>
<dbReference type="Gene3D" id="2.30.110.10">
    <property type="entry name" value="Electron Transport, Fmn-binding Protein, Chain A"/>
    <property type="match status" value="1"/>
</dbReference>